<accession>A0A8J5QPE2</accession>
<feature type="compositionally biased region" description="Low complexity" evidence="1">
    <location>
        <begin position="470"/>
        <end position="485"/>
    </location>
</feature>
<feature type="region of interest" description="Disordered" evidence="1">
    <location>
        <begin position="402"/>
        <end position="490"/>
    </location>
</feature>
<feature type="compositionally biased region" description="Polar residues" evidence="1">
    <location>
        <begin position="428"/>
        <end position="447"/>
    </location>
</feature>
<protein>
    <recommendedName>
        <fullName evidence="4">Protein SCD5</fullName>
    </recommendedName>
</protein>
<feature type="region of interest" description="Disordered" evidence="1">
    <location>
        <begin position="1"/>
        <end position="24"/>
    </location>
</feature>
<reference evidence="2 3" key="1">
    <citation type="journal article" date="2021" name="DNA Res.">
        <title>Genome analysis of Candida subhashii reveals its hybrid nature and dual mitochondrial genome conformations.</title>
        <authorList>
            <person name="Mixao V."/>
            <person name="Hegedusova E."/>
            <person name="Saus E."/>
            <person name="Pryszcz L.P."/>
            <person name="Cillingova A."/>
            <person name="Nosek J."/>
            <person name="Gabaldon T."/>
        </authorList>
    </citation>
    <scope>NUCLEOTIDE SEQUENCE [LARGE SCALE GENOMIC DNA]</scope>
    <source>
        <strain evidence="2 3">CBS 10753</strain>
    </source>
</reference>
<feature type="region of interest" description="Disordered" evidence="1">
    <location>
        <begin position="306"/>
        <end position="325"/>
    </location>
</feature>
<feature type="region of interest" description="Disordered" evidence="1">
    <location>
        <begin position="216"/>
        <end position="268"/>
    </location>
</feature>
<keyword evidence="3" id="KW-1185">Reference proteome</keyword>
<dbReference type="OrthoDB" id="2553626at2759"/>
<evidence type="ECO:0000313" key="3">
    <source>
        <dbReference type="Proteomes" id="UP000694255"/>
    </source>
</evidence>
<evidence type="ECO:0000256" key="1">
    <source>
        <dbReference type="SAM" id="MobiDB-lite"/>
    </source>
</evidence>
<feature type="compositionally biased region" description="Polar residues" evidence="1">
    <location>
        <begin position="534"/>
        <end position="552"/>
    </location>
</feature>
<sequence>MNGPGFDWLNTSQTNTLEPPNRQSVPMVKYGSTDGNISFDRSQPVVSSQHLFPEPTYFKNTSVDQLSMSPSRQIRGSYGDSYESIFEKARSRHDSLGHTQASAHMEMARHAAAGSVFDTDDTSIPLSLTAQELTYQESKTYMRWYSNILARTNSRTITMNDVFNFLNNFKLSKEVKEKICKMFSKILYSINIGEFFALLRVISHALSGKEPSRSLIKIQAPVPTPPSILSKKRQNDDEDHDDRDNDINESATELNGSENGSQDSNKPLDIDSFTQFLLTGERPDELRKKRKSKKLKSVKFSDQIDVHDSSFANSPSGSPRPQEQLDYSLPMDQLLNRMKSQPGPSQLSQEQEQEMDEEEKEVLKDMASQINHFQNLHSVDTASIGGVPSSLHFHDGYSNDNLLQPNMTGPAQMAHMMSPSPEPDLLQPNMTGPNQMAQYINRTNDNPSPLRPNVTGPVDMARIFAPGNGQQQSQDQQQQSSQSQSGPKVSLQAFTSQMTGNTMENTLQNAKIGQDMEALSKPLLQAPIPPVRQRSVSSPMPQTPQISITVPNDRNGLHSPQVPPPVPPRSPLGRGPPPPPPSRRRNTTASSNVPPPLPPKVPHEAPASNGGGLYSTGGNDSTANILDDLKALQEEVDRIRDMTGGF</sequence>
<evidence type="ECO:0008006" key="4">
    <source>
        <dbReference type="Google" id="ProtNLM"/>
    </source>
</evidence>
<proteinExistence type="predicted"/>
<dbReference type="AlphaFoldDB" id="A0A8J5QPE2"/>
<name>A0A8J5QPE2_9ASCO</name>
<feature type="region of interest" description="Disordered" evidence="1">
    <location>
        <begin position="336"/>
        <end position="359"/>
    </location>
</feature>
<organism evidence="2 3">
    <name type="scientific">[Candida] subhashii</name>
    <dbReference type="NCBI Taxonomy" id="561895"/>
    <lineage>
        <taxon>Eukaryota</taxon>
        <taxon>Fungi</taxon>
        <taxon>Dikarya</taxon>
        <taxon>Ascomycota</taxon>
        <taxon>Saccharomycotina</taxon>
        <taxon>Pichiomycetes</taxon>
        <taxon>Debaryomycetaceae</taxon>
        <taxon>Spathaspora</taxon>
    </lineage>
</organism>
<dbReference type="GeneID" id="73469330"/>
<comment type="caution">
    <text evidence="2">The sequence shown here is derived from an EMBL/GenBank/DDBJ whole genome shotgun (WGS) entry which is preliminary data.</text>
</comment>
<feature type="compositionally biased region" description="Polar residues" evidence="1">
    <location>
        <begin position="9"/>
        <end position="24"/>
    </location>
</feature>
<feature type="compositionally biased region" description="Polar residues" evidence="1">
    <location>
        <begin position="310"/>
        <end position="321"/>
    </location>
</feature>
<dbReference type="RefSeq" id="XP_049264200.1">
    <property type="nucleotide sequence ID" value="XM_049406290.1"/>
</dbReference>
<feature type="compositionally biased region" description="Polar residues" evidence="1">
    <location>
        <begin position="249"/>
        <end position="265"/>
    </location>
</feature>
<feature type="compositionally biased region" description="Pro residues" evidence="1">
    <location>
        <begin position="561"/>
        <end position="581"/>
    </location>
</feature>
<evidence type="ECO:0000313" key="2">
    <source>
        <dbReference type="EMBL" id="KAG7663968.1"/>
    </source>
</evidence>
<dbReference type="EMBL" id="JAGSYN010000112">
    <property type="protein sequence ID" value="KAG7663968.1"/>
    <property type="molecule type" value="Genomic_DNA"/>
</dbReference>
<dbReference type="Proteomes" id="UP000694255">
    <property type="component" value="Unassembled WGS sequence"/>
</dbReference>
<feature type="region of interest" description="Disordered" evidence="1">
    <location>
        <begin position="531"/>
        <end position="623"/>
    </location>
</feature>
<gene>
    <name evidence="2" type="ORF">J8A68_002529</name>
</gene>